<gene>
    <name evidence="3" type="ORF">ISF_02579</name>
</gene>
<dbReference type="InterPro" id="IPR050275">
    <property type="entry name" value="PGM_Phosphatase"/>
</dbReference>
<proteinExistence type="predicted"/>
<protein>
    <submittedName>
        <fullName evidence="3">Candidapepsin-4</fullName>
    </submittedName>
</protein>
<dbReference type="OrthoDB" id="771136at2759"/>
<dbReference type="SUPFAM" id="SSF50630">
    <property type="entry name" value="Acid proteases"/>
    <property type="match status" value="1"/>
</dbReference>
<reference evidence="3 4" key="1">
    <citation type="journal article" date="2016" name="Genome Biol. Evol.">
        <title>Divergent and convergent evolution of fungal pathogenicity.</title>
        <authorList>
            <person name="Shang Y."/>
            <person name="Xiao G."/>
            <person name="Zheng P."/>
            <person name="Cen K."/>
            <person name="Zhan S."/>
            <person name="Wang C."/>
        </authorList>
    </citation>
    <scope>NUCLEOTIDE SEQUENCE [LARGE SCALE GENOMIC DNA]</scope>
    <source>
        <strain evidence="3 4">ARSEF 2679</strain>
    </source>
</reference>
<dbReference type="GO" id="GO:0005737">
    <property type="term" value="C:cytoplasm"/>
    <property type="evidence" value="ECO:0007669"/>
    <property type="project" value="TreeGrafter"/>
</dbReference>
<evidence type="ECO:0000259" key="2">
    <source>
        <dbReference type="PROSITE" id="PS51767"/>
    </source>
</evidence>
<keyword evidence="4" id="KW-1185">Reference proteome</keyword>
<dbReference type="GO" id="GO:0016791">
    <property type="term" value="F:phosphatase activity"/>
    <property type="evidence" value="ECO:0007669"/>
    <property type="project" value="TreeGrafter"/>
</dbReference>
<dbReference type="CDD" id="cd05471">
    <property type="entry name" value="pepsin_like"/>
    <property type="match status" value="1"/>
</dbReference>
<dbReference type="Pfam" id="PF00026">
    <property type="entry name" value="Asp"/>
    <property type="match status" value="2"/>
</dbReference>
<dbReference type="InterPro" id="IPR021109">
    <property type="entry name" value="Peptidase_aspartic_dom_sf"/>
</dbReference>
<dbReference type="Gene3D" id="3.40.50.1240">
    <property type="entry name" value="Phosphoglycerate mutase-like"/>
    <property type="match status" value="1"/>
</dbReference>
<dbReference type="InterPro" id="IPR033121">
    <property type="entry name" value="PEPTIDASE_A1"/>
</dbReference>
<dbReference type="AlphaFoldDB" id="A0A168BVP5"/>
<dbReference type="CDD" id="cd07067">
    <property type="entry name" value="HP_PGM_like"/>
    <property type="match status" value="1"/>
</dbReference>
<dbReference type="PANTHER" id="PTHR48100:SF54">
    <property type="entry name" value="PHOSPHATASE SPAC5H10.03-RELATED"/>
    <property type="match status" value="1"/>
</dbReference>
<dbReference type="InterPro" id="IPR013078">
    <property type="entry name" value="His_Pase_superF_clade-1"/>
</dbReference>
<feature type="compositionally biased region" description="Basic and acidic residues" evidence="1">
    <location>
        <begin position="720"/>
        <end position="743"/>
    </location>
</feature>
<dbReference type="InterPro" id="IPR029033">
    <property type="entry name" value="His_PPase_superfam"/>
</dbReference>
<dbReference type="GeneID" id="30018871"/>
<sequence>MTATIHLVRHAQGYHNLSKENELLHDPDLTPLGERQCDELRASFPHHTEITAIVSSPMRRALSTSILAFGQDQLYPVVALEDLQEVSDLPSDTGSEVAALGAEFGHKVDLRHVSRDWTDKTMASSFQAELGKLEARARRARLWLRELARGQGDGHIVVVAHGDYMHFLTDEWQGVPELDFYVWKNAEYRSYQFNDVHSSDEDALLIETSESWIRRQGTERRPTRAQQEEWKRIVYQRLNPLYAAMGLPKAYESIQYKDRLSSVSIKALAPTCPVPPQSAAAVTRPRSNTAIPDPPGQPRAAASWTRGPSRSPPRPSVRARRGAARHVGDLSVPLRQPGGRTFMPPELWMHSTMQRAGDRHDLEVDYAPASVVLIAAVVFSRGSCCEYKVIIEPDTGSEGLWVPGASPANGRTGDESVYFDRDASTSAQDLNTESGLQYGAGGKETVWFNMISDEVSVGARARAWDASPASWASVPPLARTRGRGDFVSQKLLDKKIVKTRAFSMALREKDQGLLTFGGYDTSKFSGTLERLPLQPSSRHYIVSVQSVSLTGSAGSGSETVLDDQSIKKPLTIGIDSGWPALVLKSSLYKIVQGKLKATPGSFAQMRVSCDLVSANSSLDFKMTDSTTVSVPLGDMLLRKIGGHFLRRLLVVYDPDASCVYVARGADCGMSIVAIDGKMPTDAVKGKCNEQPVAAEQPDASALVSLGVLTEEQLGKLMNPRIDEESKSPTGVRTEKNDRLGDRF</sequence>
<name>A0A168BVP5_CORFA</name>
<evidence type="ECO:0000256" key="1">
    <source>
        <dbReference type="SAM" id="MobiDB-lite"/>
    </source>
</evidence>
<dbReference type="PROSITE" id="PS51767">
    <property type="entry name" value="PEPTIDASE_A1"/>
    <property type="match status" value="1"/>
</dbReference>
<feature type="region of interest" description="Disordered" evidence="1">
    <location>
        <begin position="716"/>
        <end position="743"/>
    </location>
</feature>
<evidence type="ECO:0000313" key="4">
    <source>
        <dbReference type="Proteomes" id="UP000076744"/>
    </source>
</evidence>
<accession>A0A168BVP5</accession>
<dbReference type="Gene3D" id="2.40.70.10">
    <property type="entry name" value="Acid Proteases"/>
    <property type="match status" value="2"/>
</dbReference>
<dbReference type="EMBL" id="AZHB01000004">
    <property type="protein sequence ID" value="OAA70605.1"/>
    <property type="molecule type" value="Genomic_DNA"/>
</dbReference>
<feature type="domain" description="Peptidase A1" evidence="2">
    <location>
        <begin position="375"/>
        <end position="686"/>
    </location>
</feature>
<dbReference type="PANTHER" id="PTHR48100">
    <property type="entry name" value="BROAD-SPECIFICITY PHOSPHATASE YOR283W-RELATED"/>
    <property type="match status" value="1"/>
</dbReference>
<comment type="caution">
    <text evidence="3">The sequence shown here is derived from an EMBL/GenBank/DDBJ whole genome shotgun (WGS) entry which is preliminary data.</text>
</comment>
<dbReference type="Proteomes" id="UP000076744">
    <property type="component" value="Unassembled WGS sequence"/>
</dbReference>
<dbReference type="RefSeq" id="XP_018706892.1">
    <property type="nucleotide sequence ID" value="XM_018846185.1"/>
</dbReference>
<dbReference type="SUPFAM" id="SSF53254">
    <property type="entry name" value="Phosphoglycerate mutase-like"/>
    <property type="match status" value="1"/>
</dbReference>
<dbReference type="InterPro" id="IPR034164">
    <property type="entry name" value="Pepsin-like_dom"/>
</dbReference>
<organism evidence="3 4">
    <name type="scientific">Cordyceps fumosorosea (strain ARSEF 2679)</name>
    <name type="common">Isaria fumosorosea</name>
    <dbReference type="NCBI Taxonomy" id="1081104"/>
    <lineage>
        <taxon>Eukaryota</taxon>
        <taxon>Fungi</taxon>
        <taxon>Dikarya</taxon>
        <taxon>Ascomycota</taxon>
        <taxon>Pezizomycotina</taxon>
        <taxon>Sordariomycetes</taxon>
        <taxon>Hypocreomycetidae</taxon>
        <taxon>Hypocreales</taxon>
        <taxon>Cordycipitaceae</taxon>
        <taxon>Cordyceps</taxon>
    </lineage>
</organism>
<feature type="region of interest" description="Disordered" evidence="1">
    <location>
        <begin position="274"/>
        <end position="338"/>
    </location>
</feature>
<evidence type="ECO:0000313" key="3">
    <source>
        <dbReference type="EMBL" id="OAA70605.1"/>
    </source>
</evidence>
<dbReference type="Pfam" id="PF00300">
    <property type="entry name" value="His_Phos_1"/>
    <property type="match status" value="1"/>
</dbReference>
<dbReference type="SMART" id="SM00855">
    <property type="entry name" value="PGAM"/>
    <property type="match status" value="1"/>
</dbReference>